<accession>A0ABP0J214</accession>
<proteinExistence type="predicted"/>
<protein>
    <submittedName>
        <fullName evidence="1">Uncharacterized protein</fullName>
    </submittedName>
</protein>
<dbReference type="EMBL" id="CAXAMM010005736">
    <property type="protein sequence ID" value="CAK9008385.1"/>
    <property type="molecule type" value="Genomic_DNA"/>
</dbReference>
<evidence type="ECO:0000313" key="2">
    <source>
        <dbReference type="Proteomes" id="UP001642464"/>
    </source>
</evidence>
<name>A0ABP0J214_9DINO</name>
<organism evidence="1 2">
    <name type="scientific">Durusdinium trenchii</name>
    <dbReference type="NCBI Taxonomy" id="1381693"/>
    <lineage>
        <taxon>Eukaryota</taxon>
        <taxon>Sar</taxon>
        <taxon>Alveolata</taxon>
        <taxon>Dinophyceae</taxon>
        <taxon>Suessiales</taxon>
        <taxon>Symbiodiniaceae</taxon>
        <taxon>Durusdinium</taxon>
    </lineage>
</organism>
<reference evidence="1 2" key="1">
    <citation type="submission" date="2024-02" db="EMBL/GenBank/DDBJ databases">
        <authorList>
            <person name="Chen Y."/>
            <person name="Shah S."/>
            <person name="Dougan E. K."/>
            <person name="Thang M."/>
            <person name="Chan C."/>
        </authorList>
    </citation>
    <scope>NUCLEOTIDE SEQUENCE [LARGE SCALE GENOMIC DNA]</scope>
</reference>
<keyword evidence="2" id="KW-1185">Reference proteome</keyword>
<evidence type="ECO:0000313" key="1">
    <source>
        <dbReference type="EMBL" id="CAK9008385.1"/>
    </source>
</evidence>
<comment type="caution">
    <text evidence="1">The sequence shown here is derived from an EMBL/GenBank/DDBJ whole genome shotgun (WGS) entry which is preliminary data.</text>
</comment>
<gene>
    <name evidence="1" type="ORF">SCF082_LOCUS9835</name>
</gene>
<sequence length="769" mass="83894">MLLMSFRPAIAVVALQAQYGTATVWEPNSSQSPIHFRISGLPSNSSGSMECDLLQPEFIWMQPSLWSESIDCQVGIFSDSSCSQLIESASTAYDSKAFLERRVILGTAGVLDVWIPAHRQVSCFRMRLPSSLIWSLDHSKALLSIAVVEEETYHASFVSRYVQPNSRLSEIVIFRSFGPGIEANSALIAIGIVFAVLCMVHASGLVTQAGGAQGLRRSLVKADIDPNKIGVSIDGDVKAGRVSVTSAEERVSCDALKDFALGICLSLEFCLMLLYLVTHRFASESTMICTLVILLTPVVFVPHLLCMKGSAQSEHKLQDEREHPSQMRIWSKKLDTWRPRGSTIVILLMAPVFFCLCLAYHFHVMVFHMCRCTALCRRNLRRKCRCSGLANALIASLAVVSRALVSPPIYSVVMKSQSNKDAVCATFAKVLCLCGSLPVLLVIVIDMAMQPHMAAFSIGQQSQSDTGVTDSLVAFASLLLARQLILFCVTISLEATEEQDEEEELEVEEDEQEVDPQCAFDDVSVPDESEASHPDPTITESIVVPTSGDSPLALLQRDPATDRIPAPSIASTSFVEQASLQPQPLAWNAPVWNTPAWNARHAAASMSPHYASCQPAAPVNMCPTSPGSSPLHQTWQEASAVPEPLLWNEQPGANATEVLLQLEAPATPVPASVDGAQVRQQEREPEPPWRTESSAENAVPAGAVNQVVLQRLSRISQHFLGAKANSGEWAESKVVEAPKSPKPSKPSKPSLLKEKKKKKKKKERPLELE</sequence>
<dbReference type="Proteomes" id="UP001642464">
    <property type="component" value="Unassembled WGS sequence"/>
</dbReference>